<feature type="compositionally biased region" description="Polar residues" evidence="1">
    <location>
        <begin position="89"/>
        <end position="100"/>
    </location>
</feature>
<accession>A0AAV7UA01</accession>
<feature type="compositionally biased region" description="Basic and acidic residues" evidence="1">
    <location>
        <begin position="57"/>
        <end position="78"/>
    </location>
</feature>
<dbReference type="AlphaFoldDB" id="A0AAV7UA01"/>
<feature type="region of interest" description="Disordered" evidence="1">
    <location>
        <begin position="1"/>
        <end position="100"/>
    </location>
</feature>
<comment type="caution">
    <text evidence="2">The sequence shown here is derived from an EMBL/GenBank/DDBJ whole genome shotgun (WGS) entry which is preliminary data.</text>
</comment>
<keyword evidence="3" id="KW-1185">Reference proteome</keyword>
<evidence type="ECO:0000313" key="3">
    <source>
        <dbReference type="Proteomes" id="UP001066276"/>
    </source>
</evidence>
<proteinExistence type="predicted"/>
<dbReference type="Proteomes" id="UP001066276">
    <property type="component" value="Chromosome 3_1"/>
</dbReference>
<sequence length="100" mass="11514">MMRGSGTRKRRRTQEEEGNEMQRQTVRSVGEARSAGEARCALEVRSTGQTRMRRRGVRSEAQRPRSRDWRRAGRESRMAKTFMSPSLVDRQTATSQEGRG</sequence>
<dbReference type="EMBL" id="JANPWB010000005">
    <property type="protein sequence ID" value="KAJ1185902.1"/>
    <property type="molecule type" value="Genomic_DNA"/>
</dbReference>
<evidence type="ECO:0000256" key="1">
    <source>
        <dbReference type="SAM" id="MobiDB-lite"/>
    </source>
</evidence>
<organism evidence="2 3">
    <name type="scientific">Pleurodeles waltl</name>
    <name type="common">Iberian ribbed newt</name>
    <dbReference type="NCBI Taxonomy" id="8319"/>
    <lineage>
        <taxon>Eukaryota</taxon>
        <taxon>Metazoa</taxon>
        <taxon>Chordata</taxon>
        <taxon>Craniata</taxon>
        <taxon>Vertebrata</taxon>
        <taxon>Euteleostomi</taxon>
        <taxon>Amphibia</taxon>
        <taxon>Batrachia</taxon>
        <taxon>Caudata</taxon>
        <taxon>Salamandroidea</taxon>
        <taxon>Salamandridae</taxon>
        <taxon>Pleurodelinae</taxon>
        <taxon>Pleurodeles</taxon>
    </lineage>
</organism>
<name>A0AAV7UA01_PLEWA</name>
<feature type="compositionally biased region" description="Basic residues" evidence="1">
    <location>
        <begin position="1"/>
        <end position="12"/>
    </location>
</feature>
<gene>
    <name evidence="2" type="ORF">NDU88_002688</name>
</gene>
<evidence type="ECO:0000313" key="2">
    <source>
        <dbReference type="EMBL" id="KAJ1185902.1"/>
    </source>
</evidence>
<protein>
    <submittedName>
        <fullName evidence="2">Uncharacterized protein</fullName>
    </submittedName>
</protein>
<reference evidence="2" key="1">
    <citation type="journal article" date="2022" name="bioRxiv">
        <title>Sequencing and chromosome-scale assembly of the giantPleurodeles waltlgenome.</title>
        <authorList>
            <person name="Brown T."/>
            <person name="Elewa A."/>
            <person name="Iarovenko S."/>
            <person name="Subramanian E."/>
            <person name="Araus A.J."/>
            <person name="Petzold A."/>
            <person name="Susuki M."/>
            <person name="Suzuki K.-i.T."/>
            <person name="Hayashi T."/>
            <person name="Toyoda A."/>
            <person name="Oliveira C."/>
            <person name="Osipova E."/>
            <person name="Leigh N.D."/>
            <person name="Simon A."/>
            <person name="Yun M.H."/>
        </authorList>
    </citation>
    <scope>NUCLEOTIDE SEQUENCE</scope>
    <source>
        <strain evidence="2">20211129_DDA</strain>
        <tissue evidence="2">Liver</tissue>
    </source>
</reference>